<evidence type="ECO:0000313" key="13">
    <source>
        <dbReference type="Proteomes" id="UP000176339"/>
    </source>
</evidence>
<dbReference type="InterPro" id="IPR008909">
    <property type="entry name" value="DALR_anticod-bd"/>
</dbReference>
<evidence type="ECO:0000256" key="4">
    <source>
        <dbReference type="ARBA" id="ARBA00022741"/>
    </source>
</evidence>
<dbReference type="Gene3D" id="1.10.730.10">
    <property type="entry name" value="Isoleucyl-tRNA Synthetase, Domain 1"/>
    <property type="match status" value="1"/>
</dbReference>
<keyword evidence="6 10" id="KW-0648">Protein biosynthesis</keyword>
<comment type="similarity">
    <text evidence="1 10">Belongs to the class-I aminoacyl-tRNA synthetase family.</text>
</comment>
<dbReference type="InterPro" id="IPR014729">
    <property type="entry name" value="Rossmann-like_a/b/a_fold"/>
</dbReference>
<dbReference type="PANTHER" id="PTHR11956:SF5">
    <property type="entry name" value="ARGININE--TRNA LIGASE, CYTOPLASMIC"/>
    <property type="match status" value="1"/>
</dbReference>
<dbReference type="Pfam" id="PF05746">
    <property type="entry name" value="DALR_1"/>
    <property type="match status" value="1"/>
</dbReference>
<keyword evidence="3 10" id="KW-0436">Ligase</keyword>
<dbReference type="GO" id="GO:0004814">
    <property type="term" value="F:arginine-tRNA ligase activity"/>
    <property type="evidence" value="ECO:0007669"/>
    <property type="project" value="UniProtKB-UniRule"/>
</dbReference>
<dbReference type="InterPro" id="IPR035684">
    <property type="entry name" value="ArgRS_core"/>
</dbReference>
<evidence type="ECO:0000256" key="6">
    <source>
        <dbReference type="ARBA" id="ARBA00022917"/>
    </source>
</evidence>
<dbReference type="GO" id="GO:0005524">
    <property type="term" value="F:ATP binding"/>
    <property type="evidence" value="ECO:0007669"/>
    <property type="project" value="UniProtKB-KW"/>
</dbReference>
<sequence length="399" mass="45340">MDKKKWTAVIGDIQSSAQAYIEQSSAIEADPAKREEGKQEFVKLEQGDAENRKIWKGLVETAKKEIEKMSEALELLKFDHHFGESFYEDKMPAILERLKQKDLLHTGDTGEQYVDLEQYGLGRLICIKSDGATTYELRDLATLAFRYDTFPKQEKSELAWNLYVVDNRQAHDFKQVFKTMEMLGYDVAKSKHVSFGFMSLPEGALSTRKGNIVSLESLLEEAKSRAKKIIEQKNPELKKKDEIAEQVGLAAVKYFDLKHNRHSDIVFKWDEVLAFEGNTGPYLQYTHARLKSILRKAKAARPPKLLKEVLVGKEERAVMVKLAQFEDAVLDAATDFLPNILANYLYNLAETVNAFYHAVPVMQEADEQKKQFRLVLVSASAQVLKNGLGLLGIEAPEEM</sequence>
<dbReference type="FunFam" id="1.10.730.10:FF:000006">
    <property type="entry name" value="Arginyl-tRNA synthetase 2, mitochondrial"/>
    <property type="match status" value="1"/>
</dbReference>
<evidence type="ECO:0000256" key="10">
    <source>
        <dbReference type="RuleBase" id="RU363038"/>
    </source>
</evidence>
<dbReference type="AlphaFoldDB" id="A0A1F5P3H1"/>
<evidence type="ECO:0000259" key="11">
    <source>
        <dbReference type="SMART" id="SM00836"/>
    </source>
</evidence>
<dbReference type="GO" id="GO:0005737">
    <property type="term" value="C:cytoplasm"/>
    <property type="evidence" value="ECO:0007669"/>
    <property type="project" value="UniProtKB-UniRule"/>
</dbReference>
<name>A0A1F5P3H1_9BACT</name>
<dbReference type="GO" id="GO:0006420">
    <property type="term" value="P:arginyl-tRNA aminoacylation"/>
    <property type="evidence" value="ECO:0007669"/>
    <property type="project" value="UniProtKB-UniRule"/>
</dbReference>
<comment type="caution">
    <text evidence="12">The sequence shown here is derived from an EMBL/GenBank/DDBJ whole genome shotgun (WGS) entry which is preliminary data.</text>
</comment>
<proteinExistence type="inferred from homology"/>
<evidence type="ECO:0000313" key="12">
    <source>
        <dbReference type="EMBL" id="OGE84428.1"/>
    </source>
</evidence>
<dbReference type="NCBIfam" id="TIGR00456">
    <property type="entry name" value="argS"/>
    <property type="match status" value="1"/>
</dbReference>
<reference evidence="12 13" key="1">
    <citation type="journal article" date="2016" name="Nat. Commun.">
        <title>Thousands of microbial genomes shed light on interconnected biogeochemical processes in an aquifer system.</title>
        <authorList>
            <person name="Anantharaman K."/>
            <person name="Brown C.T."/>
            <person name="Hug L.A."/>
            <person name="Sharon I."/>
            <person name="Castelle C.J."/>
            <person name="Probst A.J."/>
            <person name="Thomas B.C."/>
            <person name="Singh A."/>
            <person name="Wilkins M.J."/>
            <person name="Karaoz U."/>
            <person name="Brodie E.L."/>
            <person name="Williams K.H."/>
            <person name="Hubbard S.S."/>
            <person name="Banfield J.F."/>
        </authorList>
    </citation>
    <scope>NUCLEOTIDE SEQUENCE [LARGE SCALE GENOMIC DNA]</scope>
</reference>
<keyword evidence="7 10" id="KW-0030">Aminoacyl-tRNA synthetase</keyword>
<protein>
    <recommendedName>
        <fullName evidence="2 9">Arginine--tRNA ligase</fullName>
        <ecNumber evidence="2 9">6.1.1.19</ecNumber>
    </recommendedName>
</protein>
<organism evidence="12 13">
    <name type="scientific">Candidatus Doudnabacteria bacterium RIFCSPHIGHO2_01_FULL_49_9</name>
    <dbReference type="NCBI Taxonomy" id="1817827"/>
    <lineage>
        <taxon>Bacteria</taxon>
        <taxon>Candidatus Doudnaibacteriota</taxon>
    </lineage>
</organism>
<dbReference type="EC" id="6.1.1.19" evidence="2 9"/>
<dbReference type="SUPFAM" id="SSF47323">
    <property type="entry name" value="Anticodon-binding domain of a subclass of class I aminoacyl-tRNA synthetases"/>
    <property type="match status" value="1"/>
</dbReference>
<comment type="catalytic activity">
    <reaction evidence="8">
        <text>tRNA(Arg) + L-arginine + ATP = L-arginyl-tRNA(Arg) + AMP + diphosphate</text>
        <dbReference type="Rhea" id="RHEA:20301"/>
        <dbReference type="Rhea" id="RHEA-COMP:9658"/>
        <dbReference type="Rhea" id="RHEA-COMP:9673"/>
        <dbReference type="ChEBI" id="CHEBI:30616"/>
        <dbReference type="ChEBI" id="CHEBI:32682"/>
        <dbReference type="ChEBI" id="CHEBI:33019"/>
        <dbReference type="ChEBI" id="CHEBI:78442"/>
        <dbReference type="ChEBI" id="CHEBI:78513"/>
        <dbReference type="ChEBI" id="CHEBI:456215"/>
        <dbReference type="EC" id="6.1.1.19"/>
    </reaction>
</comment>
<evidence type="ECO:0000256" key="9">
    <source>
        <dbReference type="NCBIfam" id="TIGR00456"/>
    </source>
</evidence>
<dbReference type="SMART" id="SM00836">
    <property type="entry name" value="DALR_1"/>
    <property type="match status" value="1"/>
</dbReference>
<evidence type="ECO:0000256" key="5">
    <source>
        <dbReference type="ARBA" id="ARBA00022840"/>
    </source>
</evidence>
<keyword evidence="5 10" id="KW-0067">ATP-binding</keyword>
<evidence type="ECO:0000256" key="2">
    <source>
        <dbReference type="ARBA" id="ARBA00012837"/>
    </source>
</evidence>
<dbReference type="CDD" id="cd07956">
    <property type="entry name" value="Anticodon_Ia_Arg"/>
    <property type="match status" value="1"/>
</dbReference>
<dbReference type="Gene3D" id="3.40.50.620">
    <property type="entry name" value="HUPs"/>
    <property type="match status" value="1"/>
</dbReference>
<dbReference type="Pfam" id="PF00750">
    <property type="entry name" value="tRNA-synt_1d"/>
    <property type="match status" value="1"/>
</dbReference>
<evidence type="ECO:0000256" key="8">
    <source>
        <dbReference type="ARBA" id="ARBA00049339"/>
    </source>
</evidence>
<evidence type="ECO:0000256" key="3">
    <source>
        <dbReference type="ARBA" id="ARBA00022598"/>
    </source>
</evidence>
<dbReference type="EMBL" id="MFEN01000012">
    <property type="protein sequence ID" value="OGE84428.1"/>
    <property type="molecule type" value="Genomic_DNA"/>
</dbReference>
<feature type="domain" description="DALR anticodon binding" evidence="11">
    <location>
        <begin position="283"/>
        <end position="399"/>
    </location>
</feature>
<keyword evidence="4 10" id="KW-0547">Nucleotide-binding</keyword>
<dbReference type="Proteomes" id="UP000176339">
    <property type="component" value="Unassembled WGS sequence"/>
</dbReference>
<evidence type="ECO:0000256" key="7">
    <source>
        <dbReference type="ARBA" id="ARBA00023146"/>
    </source>
</evidence>
<evidence type="ECO:0000256" key="1">
    <source>
        <dbReference type="ARBA" id="ARBA00005594"/>
    </source>
</evidence>
<gene>
    <name evidence="12" type="ORF">A2846_02585</name>
</gene>
<dbReference type="InterPro" id="IPR001278">
    <property type="entry name" value="Arg-tRNA-ligase"/>
</dbReference>
<dbReference type="PANTHER" id="PTHR11956">
    <property type="entry name" value="ARGINYL-TRNA SYNTHETASE"/>
    <property type="match status" value="1"/>
</dbReference>
<dbReference type="SUPFAM" id="SSF52374">
    <property type="entry name" value="Nucleotidylyl transferase"/>
    <property type="match status" value="1"/>
</dbReference>
<accession>A0A1F5P3H1</accession>
<dbReference type="InterPro" id="IPR009080">
    <property type="entry name" value="tRNAsynth_Ia_anticodon-bd"/>
</dbReference>